<dbReference type="GO" id="GO:0005975">
    <property type="term" value="P:carbohydrate metabolic process"/>
    <property type="evidence" value="ECO:0007669"/>
    <property type="project" value="UniProtKB-ARBA"/>
</dbReference>
<dbReference type="InterPro" id="IPR011048">
    <property type="entry name" value="Haem_d1_sf"/>
</dbReference>
<dbReference type="SUPFAM" id="SSF51004">
    <property type="entry name" value="C-terminal (heme d1) domain of cytochrome cd1-nitrite reductase"/>
    <property type="match status" value="2"/>
</dbReference>
<dbReference type="NCBIfam" id="TIGR01965">
    <property type="entry name" value="VCBS_repeat"/>
    <property type="match status" value="8"/>
</dbReference>
<dbReference type="Gene3D" id="2.130.10.10">
    <property type="entry name" value="YVTN repeat-like/Quinoprotein amine dehydrogenase"/>
    <property type="match status" value="5"/>
</dbReference>
<sequence>MAQRQRQLFAITRTAIPQRSSGVGTGRTEGAAVGSARYIGRVGALAVALGIGSAVVSVPAWAETGDTDASSSSASPSGSAAGSASSSDSSSTPGAAVNEPSSGTTTTSEPLTPPEPDESTSKTTGSHSIKSVRPPKRKPDRRAVTPATAQAIESSRAPTELKIDDAGTANEVADSKLSTSRVTLSVATPVSTVSTERVASDPVPEVSASIGTAKAEVVATVAAPSLAPGTGLPVQSPAEWVVLAAVRREIGDMDGDSSTPTVEDARGLALTATASAESAEGPARTAAPASAIGAPVRVGNGPWGITVAPNGTRVYVANSNDGTVSVINTATNSIVGAPIRVGLTPIGVAVSPDGSRVYVTNHDGDTLSVIDTATNQVVGAPISVGRGPVGVAVSPDGSRVYVANYYGGTVSVIDTATNKTLGAAIPLGEHPLGIAMSPNGTRIYVTNSYTDTVTVIDTVTNSAVGDPVLVGRYPSSVTVSPNGSRVYVTNQWDGTVSVIDTATNRTVGTPIPVGISPFGVTASLDGTRLYVTNIGDGDGSGNGTLSVIDTATNAAVGAPVALGTDLYAVALSPNGTRAYVTNYTTGTVSVIDTGITAYALVGKPNVKTGVVLGTVTITNPGNQKLVYTASVPAKGKVSVNSSGAFTYTPSAAARHAASVSGAGAAVLTDTFTVMVNGGPTGTVSVPVTVVIGPKNTAPTLKVSVSKANAATGVVTGKAAATDADKDTPTYTAPPFSAKGGVVEVNAVTGAFTYTPSVEARHEASVASAPSSAKTDTFTLNVSDGFGGVVNKVVTVAIAPKNAAPTVATNPMVGSPDSTTGVLTGTLAVVDDDGDPVTYYALPKKGAITFGTGGSFIYTPTEAARHAAAAVGAKTSVKVDTFSVTVNDGHGGTVVKTLTVPITPSNTGPAITSSTVTTPNSKTGVATGKIAATDADQDKLVFSGTSTAKGKVVVNAKTGTFTYTPTAAARHAASAATASPQDLKDSITLSVSDGHGGIATKTVEVAILAANKAPKVTATVGKPNTTTGVVTGTIKATDADKDMLTYVAPAATAKGTVIANPTTGAFTYTPSTAARHAASMTGAPKAVKQDSFTVTVTDGHGGSMTKLVTVAIAPANTAPALAGTPTVNSPNPNTGIVTGTLGATDADGDALAFKASPKKGTITFDAGGSFTYTPTTAARTAAVKPNASISAKQETFTVTVTDGFGGTTTKSVTVAIAPAGHVNSAPTMVTVAIDDEDPVTGRVAGKVTVTDPDGDLVTFEGPVHSAGGGTVSIRPDGFFTYIPAASQRHAAAADNAPITATTDLFIVTVTDGHGGTHSTTVTVAVAPANNAPTTAVGSPAYVVNAIDIATGAVTGHLNITDPDGDALIFSVPATTNYGGTVDVDAATGAFLYTPRAVQRITANADSTDTFVVTADDGHGGLISETITVPVASPESNTVVATIPVGPYPTDAATSPDGSYVYVVGGTDSGTVSVIDTATQTVTASIPVDAGAAGIVIAPDGSRVYVMNTVQGAASVSVVDTATNAVIAVIPVTNGSASDWPTGLAISPDGSRIYVTIDTGGFVGGKVSVINTATNKVIATIQQTGHPEGNQPTGVAVSADGSLVYVTNANNWGSTSGTVTVIDTATNSVSTTIPLGTYGPGALAVAPNGGSLYVVNESGGSVSVIDAATNAVTATIPVAEGYVALYGLTISPDGSRLYVTNYVNPEIGGSTVSVIDISTNTVIATVRVGNNPFGLAVSPDGRLLYVANVFSNTVSVVFVG</sequence>
<keyword evidence="3" id="KW-1185">Reference proteome</keyword>
<evidence type="ECO:0008006" key="4">
    <source>
        <dbReference type="Google" id="ProtNLM"/>
    </source>
</evidence>
<dbReference type="Proteomes" id="UP000220340">
    <property type="component" value="Unassembled WGS sequence"/>
</dbReference>
<evidence type="ECO:0000313" key="2">
    <source>
        <dbReference type="EMBL" id="PEG52096.1"/>
    </source>
</evidence>
<evidence type="ECO:0000313" key="3">
    <source>
        <dbReference type="Proteomes" id="UP000220340"/>
    </source>
</evidence>
<name>A0A2A7NP15_9MYCO</name>
<dbReference type="InterPro" id="IPR011964">
    <property type="entry name" value="YVTN_b-propeller_repeat"/>
</dbReference>
<dbReference type="SUPFAM" id="SSF101898">
    <property type="entry name" value="NHL repeat"/>
    <property type="match status" value="1"/>
</dbReference>
<dbReference type="InterPro" id="IPR019405">
    <property type="entry name" value="Lactonase_7-beta_prop"/>
</dbReference>
<comment type="caution">
    <text evidence="2">The sequence shown here is derived from an EMBL/GenBank/DDBJ whole genome shotgun (WGS) entry which is preliminary data.</text>
</comment>
<dbReference type="OrthoDB" id="3928783at2"/>
<dbReference type="Pfam" id="PF17963">
    <property type="entry name" value="Big_9"/>
    <property type="match status" value="5"/>
</dbReference>
<protein>
    <recommendedName>
        <fullName evidence="4">Cadherin domain-containing protein</fullName>
    </recommendedName>
</protein>
<gene>
    <name evidence="2" type="ORF">CRI78_23450</name>
</gene>
<dbReference type="Gene3D" id="2.60.40.10">
    <property type="entry name" value="Immunoglobulins"/>
    <property type="match status" value="1"/>
</dbReference>
<dbReference type="EMBL" id="PDCR01000037">
    <property type="protein sequence ID" value="PEG52096.1"/>
    <property type="molecule type" value="Genomic_DNA"/>
</dbReference>
<dbReference type="Pfam" id="PF02239">
    <property type="entry name" value="Cytochrom_D1"/>
    <property type="match status" value="1"/>
</dbReference>
<dbReference type="Pfam" id="PF10282">
    <property type="entry name" value="Lactonase"/>
    <property type="match status" value="1"/>
</dbReference>
<accession>A0A2A7NP15</accession>
<feature type="region of interest" description="Disordered" evidence="1">
    <location>
        <begin position="64"/>
        <end position="166"/>
    </location>
</feature>
<dbReference type="NCBIfam" id="TIGR02276">
    <property type="entry name" value="beta_rpt_yvtn"/>
    <property type="match status" value="10"/>
</dbReference>
<evidence type="ECO:0000256" key="1">
    <source>
        <dbReference type="SAM" id="MobiDB-lite"/>
    </source>
</evidence>
<dbReference type="InterPro" id="IPR010221">
    <property type="entry name" value="VCBS_dom"/>
</dbReference>
<reference evidence="2 3" key="1">
    <citation type="submission" date="2017-10" db="EMBL/GenBank/DDBJ databases">
        <title>The new phylogeny of genus Mycobacterium.</title>
        <authorList>
            <person name="Tortoli E."/>
            <person name="Trovato A."/>
            <person name="Cirillo D.M."/>
        </authorList>
    </citation>
    <scope>NUCLEOTIDE SEQUENCE [LARGE SCALE GENOMIC DNA]</scope>
    <source>
        <strain evidence="2 3">IP141170001</strain>
    </source>
</reference>
<dbReference type="InterPro" id="IPR051200">
    <property type="entry name" value="Host-pathogen_enzymatic-act"/>
</dbReference>
<dbReference type="PANTHER" id="PTHR47197:SF3">
    <property type="entry name" value="DIHYDRO-HEME D1 DEHYDROGENASE"/>
    <property type="match status" value="1"/>
</dbReference>
<feature type="compositionally biased region" description="Low complexity" evidence="1">
    <location>
        <begin position="67"/>
        <end position="110"/>
    </location>
</feature>
<dbReference type="InterPro" id="IPR015943">
    <property type="entry name" value="WD40/YVTN_repeat-like_dom_sf"/>
</dbReference>
<proteinExistence type="predicted"/>
<dbReference type="InterPro" id="IPR013783">
    <property type="entry name" value="Ig-like_fold"/>
</dbReference>
<organism evidence="2 3">
    <name type="scientific">Mycolicibacterium diernhoferi</name>
    <dbReference type="NCBI Taxonomy" id="1801"/>
    <lineage>
        <taxon>Bacteria</taxon>
        <taxon>Bacillati</taxon>
        <taxon>Actinomycetota</taxon>
        <taxon>Actinomycetes</taxon>
        <taxon>Mycobacteriales</taxon>
        <taxon>Mycobacteriaceae</taxon>
        <taxon>Mycolicibacterium</taxon>
    </lineage>
</organism>
<dbReference type="PANTHER" id="PTHR47197">
    <property type="entry name" value="PROTEIN NIRF"/>
    <property type="match status" value="1"/>
</dbReference>
<feature type="compositionally biased region" description="Polar residues" evidence="1">
    <location>
        <begin position="147"/>
        <end position="157"/>
    </location>
</feature>